<reference evidence="3 4" key="1">
    <citation type="journal article" date="2008" name="J. Bacteriol.">
        <title>Insights into plant cell wall degradation from the genome sequence of the soil bacterium Cellvibrio japonicus.</title>
        <authorList>
            <person name="Deboy R.T."/>
            <person name="Mongodin E.F."/>
            <person name="Fouts D.E."/>
            <person name="Tailford L.E."/>
            <person name="Khouri H."/>
            <person name="Emerson J.B."/>
            <person name="Mohamoud Y."/>
            <person name="Watkins K."/>
            <person name="Henrissat B."/>
            <person name="Gilbert H.J."/>
            <person name="Nelson K.E."/>
        </authorList>
    </citation>
    <scope>NUCLEOTIDE SEQUENCE [LARGE SCALE GENOMIC DNA]</scope>
    <source>
        <strain evidence="3 4">Ueda107</strain>
    </source>
</reference>
<evidence type="ECO:0000313" key="3">
    <source>
        <dbReference type="EMBL" id="ACE86103.1"/>
    </source>
</evidence>
<organism evidence="3 4">
    <name type="scientific">Cellvibrio japonicus (strain Ueda107)</name>
    <name type="common">Pseudomonas fluorescens subsp. cellulosa</name>
    <dbReference type="NCBI Taxonomy" id="498211"/>
    <lineage>
        <taxon>Bacteria</taxon>
        <taxon>Pseudomonadati</taxon>
        <taxon>Pseudomonadota</taxon>
        <taxon>Gammaproteobacteria</taxon>
        <taxon>Cellvibrionales</taxon>
        <taxon>Cellvibrionaceae</taxon>
        <taxon>Cellvibrio</taxon>
    </lineage>
</organism>
<dbReference type="OrthoDB" id="5592990at2"/>
<feature type="region of interest" description="Disordered" evidence="1">
    <location>
        <begin position="299"/>
        <end position="433"/>
    </location>
</feature>
<dbReference type="PROSITE" id="PS51257">
    <property type="entry name" value="PROKAR_LIPOPROTEIN"/>
    <property type="match status" value="1"/>
</dbReference>
<evidence type="ECO:0000259" key="2">
    <source>
        <dbReference type="PROSITE" id="PS50853"/>
    </source>
</evidence>
<evidence type="ECO:0000256" key="1">
    <source>
        <dbReference type="SAM" id="MobiDB-lite"/>
    </source>
</evidence>
<name>B3PFC7_CELJU</name>
<proteinExistence type="predicted"/>
<dbReference type="STRING" id="498211.CJA_0043"/>
<accession>B3PFC7</accession>
<dbReference type="eggNOG" id="COG5276">
    <property type="taxonomic scope" value="Bacteria"/>
</dbReference>
<feature type="domain" description="Fibronectin type-III" evidence="2">
    <location>
        <begin position="1031"/>
        <end position="1124"/>
    </location>
</feature>
<dbReference type="eggNOG" id="COG3866">
    <property type="taxonomic scope" value="Bacteria"/>
</dbReference>
<feature type="region of interest" description="Disordered" evidence="1">
    <location>
        <begin position="39"/>
        <end position="118"/>
    </location>
</feature>
<feature type="region of interest" description="Disordered" evidence="1">
    <location>
        <begin position="644"/>
        <end position="668"/>
    </location>
</feature>
<dbReference type="KEGG" id="cja:CJA_0043"/>
<feature type="compositionally biased region" description="Low complexity" evidence="1">
    <location>
        <begin position="299"/>
        <end position="429"/>
    </location>
</feature>
<dbReference type="Proteomes" id="UP000001036">
    <property type="component" value="Chromosome"/>
</dbReference>
<evidence type="ECO:0000313" key="4">
    <source>
        <dbReference type="Proteomes" id="UP000001036"/>
    </source>
</evidence>
<dbReference type="HOGENOM" id="CLU_253340_0_0_6"/>
<dbReference type="Gene3D" id="2.60.40.10">
    <property type="entry name" value="Immunoglobulins"/>
    <property type="match status" value="1"/>
</dbReference>
<protein>
    <submittedName>
        <fullName evidence="3">Pectin methylesterase, putative, ce8</fullName>
    </submittedName>
</protein>
<dbReference type="EMBL" id="CP000934">
    <property type="protein sequence ID" value="ACE86103.1"/>
    <property type="molecule type" value="Genomic_DNA"/>
</dbReference>
<dbReference type="SMART" id="SM00060">
    <property type="entry name" value="FN3"/>
    <property type="match status" value="1"/>
</dbReference>
<dbReference type="CDD" id="cd00063">
    <property type="entry name" value="FN3"/>
    <property type="match status" value="1"/>
</dbReference>
<dbReference type="RefSeq" id="WP_012485727.1">
    <property type="nucleotide sequence ID" value="NC_010995.1"/>
</dbReference>
<dbReference type="eggNOG" id="COG4733">
    <property type="taxonomic scope" value="Bacteria"/>
</dbReference>
<dbReference type="InterPro" id="IPR036116">
    <property type="entry name" value="FN3_sf"/>
</dbReference>
<dbReference type="InterPro" id="IPR003961">
    <property type="entry name" value="FN3_dom"/>
</dbReference>
<dbReference type="PROSITE" id="PS50853">
    <property type="entry name" value="FN3"/>
    <property type="match status" value="1"/>
</dbReference>
<feature type="region of interest" description="Disordered" evidence="1">
    <location>
        <begin position="694"/>
        <end position="838"/>
    </location>
</feature>
<keyword evidence="4" id="KW-1185">Reference proteome</keyword>
<sequence>MKISIIFALMLSVLMVGCGGSGSSLDPLYPPKVSSSAISSTPVSSTPVSSISSSATVSSTSSSTPVEASSSFQSEISSSSESSSSESSVESSAESSSSETSSDASSSESSSSAASSSLGPIQTGVFLDAAVSNLGYRTQSLDGSTNELGEFNYREGETIVFFIGELEFPAVPVADIITPLDLANTDNPNNPVVINIARLLQSLDSDGDAENGISLSEAAISAARILDFTLAPEIFEQLPAVQSWLQESGGPNQSLVSTEQALAHLQATLDFIYGPGSSSSSSAIASSASSSSSVVESSSSAESSQVQSSNSSVTGGEQSSSSSQETSSSEASSEASSEIAVSSESSVTSSETSTSSVESSVANSEASSSEESSATSSEESSSSAESSVASSEVSSSVESSAISSEDSSSSVESSVASSEASSSAESSSSSEDDVWQGNAYDLFGTSTSIPQGVINLNTDNAVTMTAKGGSINTSNRKFFFAHQPVSGDFVFSARLASVTVANEGAFTVLANNQFRYGLLAVENLNAVASYPDLGRFAEIGIYTATAAPTFTGSRAYKLDVGGSTTQSRTNGTWTVGNYLRIARTGNSIHLSTSVDGEAYTAVNTSSLTDANSNPIGSDWHIGFYAASGADELTLVFDNISLETGSTASSSSSDSSAQSSSSSEVASSSSIASSVESSSSSVESSSSSSVVIIGSSSSAGSETSSSAESSVASSEGSSSTESSAVSSEASSSVESSVASSEESSSAESSAVSSEVSSSAESSVASSEESSSAESSAVSSEVSSSVESSVASSEESSSAESSVVSSEASSSAESSVASSAESSASSSEESSSSEASSSSSSAGIVNTLLPIYEDFDNVVDATSFTTNYKLLATDNQISFYHRLSGAFALAGDVNQALVLSPVRLSLGNTTPAVETTSSDSATTGELDLSEPYRISFCVLDRNSAGNLQVQIDNNTTGGGNSIHSGSTSRIYSQSISGLTVGQRVTINSSLGTPTSFVTLRVDGGGSVTIDDLWIGYQSDTSTEPAAETCIPPAPVAPAAPQVTAGDAELSVTWSAIAGATGYELVYNTIDTIDGATEYANNPVTGTSTTITGLTNDTTYYVFVRAVNTGGFSDYSVSASGTPVISSGGGEEEPSNSVLLLEDFNGATSATFFTVDYKALPENSSLPMYRAISNGSNAQFSNDQLRIVGNTIITIGAENSTNTTSGDIPAGIFDLSKPYKIVFDVIENGTGSGKIQIQIDNNTSSSGTSIHGAGSRIYDVAAASIVAGTVEINNPTKTGGVPVGTTSSHISIRSEGGAKVVVIDNFRVEYIE</sequence>
<gene>
    <name evidence="3" type="ordered locus">CJA_0043</name>
</gene>
<feature type="compositionally biased region" description="Low complexity" evidence="1">
    <location>
        <begin position="39"/>
        <end position="117"/>
    </location>
</feature>
<dbReference type="InterPro" id="IPR013783">
    <property type="entry name" value="Ig-like_fold"/>
</dbReference>
<feature type="compositionally biased region" description="Low complexity" evidence="1">
    <location>
        <begin position="645"/>
        <end position="668"/>
    </location>
</feature>
<dbReference type="SUPFAM" id="SSF49265">
    <property type="entry name" value="Fibronectin type III"/>
    <property type="match status" value="1"/>
</dbReference>